<protein>
    <submittedName>
        <fullName evidence="2">Uncharacterized protein</fullName>
    </submittedName>
</protein>
<dbReference type="EMBL" id="CACVKT020000730">
    <property type="protein sequence ID" value="CAC5362031.1"/>
    <property type="molecule type" value="Genomic_DNA"/>
</dbReference>
<dbReference type="Proteomes" id="UP000507470">
    <property type="component" value="Unassembled WGS sequence"/>
</dbReference>
<keyword evidence="3" id="KW-1185">Reference proteome</keyword>
<reference evidence="2 3" key="1">
    <citation type="submission" date="2020-06" db="EMBL/GenBank/DDBJ databases">
        <authorList>
            <person name="Li R."/>
            <person name="Bekaert M."/>
        </authorList>
    </citation>
    <scope>NUCLEOTIDE SEQUENCE [LARGE SCALE GENOMIC DNA]</scope>
    <source>
        <strain evidence="3">wild</strain>
    </source>
</reference>
<evidence type="ECO:0000313" key="3">
    <source>
        <dbReference type="Proteomes" id="UP000507470"/>
    </source>
</evidence>
<organism evidence="2 3">
    <name type="scientific">Mytilus coruscus</name>
    <name type="common">Sea mussel</name>
    <dbReference type="NCBI Taxonomy" id="42192"/>
    <lineage>
        <taxon>Eukaryota</taxon>
        <taxon>Metazoa</taxon>
        <taxon>Spiralia</taxon>
        <taxon>Lophotrochozoa</taxon>
        <taxon>Mollusca</taxon>
        <taxon>Bivalvia</taxon>
        <taxon>Autobranchia</taxon>
        <taxon>Pteriomorphia</taxon>
        <taxon>Mytilida</taxon>
        <taxon>Mytiloidea</taxon>
        <taxon>Mytilidae</taxon>
        <taxon>Mytilinae</taxon>
        <taxon>Mytilus</taxon>
    </lineage>
</organism>
<accession>A0A6J8A5Z9</accession>
<name>A0A6J8A5Z9_MYTCO</name>
<feature type="region of interest" description="Disordered" evidence="1">
    <location>
        <begin position="273"/>
        <end position="313"/>
    </location>
</feature>
<sequence length="369" mass="42097">MGLDEAHLSVFHSQYSTLFFDLEILSGVGDLWCIGEKYRICLDELISEAERTVEDKNKVLPSKPLLSLLPEVNNEVNGDETPSPIPLKDHGDDTDEYDSALSPLSLKSKRKKIEKFPIRTAAADKITLKNNPKIEESQFENVTMKNNMRIRLSPTRFEVYIKENEPLIKKITNVGVAQHLVVVTTSCSHLKTVHGSDTMLPPSRRVQPLDQPTKAPVFKTDLQNSKILTEKKKKCKKRRRKPYYTMPIELPTNAGMKQAISLVNEVNKGDGPHFYADSSLQTSPSTSAPYPHRQQLMRQQQHTPHSQSEPTKLMTIKDGQQKIPLRQQLMRQQQHTPISLFEPTKLMTINDGQQETPLRQQLTRQHQHT</sequence>
<feature type="compositionally biased region" description="Polar residues" evidence="1">
    <location>
        <begin position="278"/>
        <end position="288"/>
    </location>
</feature>
<feature type="compositionally biased region" description="Polar residues" evidence="1">
    <location>
        <begin position="296"/>
        <end position="310"/>
    </location>
</feature>
<gene>
    <name evidence="2" type="ORF">MCOR_3931</name>
</gene>
<dbReference type="AlphaFoldDB" id="A0A6J8A5Z9"/>
<proteinExistence type="predicted"/>
<evidence type="ECO:0000256" key="1">
    <source>
        <dbReference type="SAM" id="MobiDB-lite"/>
    </source>
</evidence>
<evidence type="ECO:0000313" key="2">
    <source>
        <dbReference type="EMBL" id="CAC5362031.1"/>
    </source>
</evidence>
<feature type="region of interest" description="Disordered" evidence="1">
    <location>
        <begin position="73"/>
        <end position="94"/>
    </location>
</feature>